<reference evidence="5 6" key="1">
    <citation type="journal article" date="2010" name="Stand. Genomic Sci.">
        <title>Complete genome sequence of Spirochaeta smaragdinae type strain (SEBR 4228).</title>
        <authorList>
            <person name="Mavromatis K."/>
            <person name="Yasawong M."/>
            <person name="Chertkov O."/>
            <person name="Lapidus A."/>
            <person name="Lucas S."/>
            <person name="Nolan M."/>
            <person name="Del Rio T.G."/>
            <person name="Tice H."/>
            <person name="Cheng J.F."/>
            <person name="Pitluck S."/>
            <person name="Liolios K."/>
            <person name="Ivanova N."/>
            <person name="Tapia R."/>
            <person name="Han C."/>
            <person name="Bruce D."/>
            <person name="Goodwin L."/>
            <person name="Pati A."/>
            <person name="Chen A."/>
            <person name="Palaniappan K."/>
            <person name="Land M."/>
            <person name="Hauser L."/>
            <person name="Chang Y.J."/>
            <person name="Jeffries C.D."/>
            <person name="Detter J.C."/>
            <person name="Rohde M."/>
            <person name="Brambilla E."/>
            <person name="Spring S."/>
            <person name="Goker M."/>
            <person name="Sikorski J."/>
            <person name="Woyke T."/>
            <person name="Bristow J."/>
            <person name="Eisen J.A."/>
            <person name="Markowitz V."/>
            <person name="Hugenholtz P."/>
            <person name="Klenk H.P."/>
            <person name="Kyrpides N.C."/>
        </authorList>
    </citation>
    <scope>NUCLEOTIDE SEQUENCE [LARGE SCALE GENOMIC DNA]</scope>
    <source>
        <strain evidence="6">DSM 11293 / JCM 15392 / SEBR 4228</strain>
    </source>
</reference>
<evidence type="ECO:0000313" key="6">
    <source>
        <dbReference type="Proteomes" id="UP000002318"/>
    </source>
</evidence>
<evidence type="ECO:0000256" key="3">
    <source>
        <dbReference type="ARBA" id="ARBA00023163"/>
    </source>
</evidence>
<evidence type="ECO:0000313" key="5">
    <source>
        <dbReference type="EMBL" id="ADK79382.1"/>
    </source>
</evidence>
<dbReference type="InterPro" id="IPR000843">
    <property type="entry name" value="HTH_LacI"/>
</dbReference>
<dbReference type="AlphaFoldDB" id="E1RA91"/>
<dbReference type="CDD" id="cd06267">
    <property type="entry name" value="PBP1_LacI_sugar_binding-like"/>
    <property type="match status" value="1"/>
</dbReference>
<name>E1RA91_SEDSS</name>
<dbReference type="PANTHER" id="PTHR30146:SF109">
    <property type="entry name" value="HTH-TYPE TRANSCRIPTIONAL REGULATOR GALS"/>
    <property type="match status" value="1"/>
</dbReference>
<dbReference type="Pfam" id="PF00356">
    <property type="entry name" value="LacI"/>
    <property type="match status" value="1"/>
</dbReference>
<dbReference type="HOGENOM" id="CLU_037628_6_1_12"/>
<dbReference type="OrthoDB" id="9784962at2"/>
<dbReference type="CDD" id="cd01392">
    <property type="entry name" value="HTH_LacI"/>
    <property type="match status" value="1"/>
</dbReference>
<organism evidence="5 6">
    <name type="scientific">Sediminispirochaeta smaragdinae (strain DSM 11293 / JCM 15392 / SEBR 4228)</name>
    <name type="common">Spirochaeta smaragdinae</name>
    <dbReference type="NCBI Taxonomy" id="573413"/>
    <lineage>
        <taxon>Bacteria</taxon>
        <taxon>Pseudomonadati</taxon>
        <taxon>Spirochaetota</taxon>
        <taxon>Spirochaetia</taxon>
        <taxon>Spirochaetales</taxon>
        <taxon>Spirochaetaceae</taxon>
        <taxon>Sediminispirochaeta</taxon>
    </lineage>
</organism>
<dbReference type="eggNOG" id="COG1609">
    <property type="taxonomic scope" value="Bacteria"/>
</dbReference>
<evidence type="ECO:0000259" key="4">
    <source>
        <dbReference type="PROSITE" id="PS50932"/>
    </source>
</evidence>
<sequence>MSRYTITEFAKICGTSPATVSRVLNNPELVAAPLRKHVEEKMKELGYKPNPFASKLSSKSSWGLALFVFDILNPFFALIVRRISHLAMEQGIPLTICDTENNADKERIYLDYLLDNKIAGVIFAEGISLPTIERAQHYTETVLIDRHSQEGFVSEVSSDNYTGGRQATEYLLQLNHQRIAFISGPENWPSVEDRFHGYRDALDAYGVPFHPELVYQGDLRYESGISAIEYFLTLPEWPTAIFSANDQMAYGAMSKARHLNIAIPEDISLVGFDDIPFHNFFQANLTTVKQDIPALCENAFSILIGKVNNGSQGGIEKRVVVPTTLKIGDTCRKLVGSVKRPAIR</sequence>
<dbReference type="GO" id="GO:0003700">
    <property type="term" value="F:DNA-binding transcription factor activity"/>
    <property type="evidence" value="ECO:0007669"/>
    <property type="project" value="TreeGrafter"/>
</dbReference>
<dbReference type="STRING" id="573413.Spirs_0225"/>
<dbReference type="SUPFAM" id="SSF53822">
    <property type="entry name" value="Periplasmic binding protein-like I"/>
    <property type="match status" value="1"/>
</dbReference>
<dbReference type="SMART" id="SM00354">
    <property type="entry name" value="HTH_LACI"/>
    <property type="match status" value="1"/>
</dbReference>
<keyword evidence="2" id="KW-0238">DNA-binding</keyword>
<protein>
    <submittedName>
        <fullName evidence="5">Transcriptional regulator, LacI family</fullName>
    </submittedName>
</protein>
<dbReference type="InterPro" id="IPR046335">
    <property type="entry name" value="LacI/GalR-like_sensor"/>
</dbReference>
<dbReference type="Pfam" id="PF13377">
    <property type="entry name" value="Peripla_BP_3"/>
    <property type="match status" value="1"/>
</dbReference>
<dbReference type="Gene3D" id="1.10.260.40">
    <property type="entry name" value="lambda repressor-like DNA-binding domains"/>
    <property type="match status" value="1"/>
</dbReference>
<dbReference type="GO" id="GO:0000976">
    <property type="term" value="F:transcription cis-regulatory region binding"/>
    <property type="evidence" value="ECO:0007669"/>
    <property type="project" value="TreeGrafter"/>
</dbReference>
<keyword evidence="1" id="KW-0805">Transcription regulation</keyword>
<gene>
    <name evidence="5" type="ordered locus">Spirs_0225</name>
</gene>
<dbReference type="PROSITE" id="PS50932">
    <property type="entry name" value="HTH_LACI_2"/>
    <property type="match status" value="1"/>
</dbReference>
<evidence type="ECO:0000256" key="1">
    <source>
        <dbReference type="ARBA" id="ARBA00023015"/>
    </source>
</evidence>
<dbReference type="EMBL" id="CP002116">
    <property type="protein sequence ID" value="ADK79382.1"/>
    <property type="molecule type" value="Genomic_DNA"/>
</dbReference>
<evidence type="ECO:0000256" key="2">
    <source>
        <dbReference type="ARBA" id="ARBA00023125"/>
    </source>
</evidence>
<keyword evidence="6" id="KW-1185">Reference proteome</keyword>
<keyword evidence="3" id="KW-0804">Transcription</keyword>
<proteinExistence type="predicted"/>
<dbReference type="Gene3D" id="3.40.50.2300">
    <property type="match status" value="2"/>
</dbReference>
<accession>E1RA91</accession>
<feature type="domain" description="HTH lacI-type" evidence="4">
    <location>
        <begin position="4"/>
        <end position="58"/>
    </location>
</feature>
<dbReference type="InterPro" id="IPR028082">
    <property type="entry name" value="Peripla_BP_I"/>
</dbReference>
<dbReference type="InterPro" id="IPR010982">
    <property type="entry name" value="Lambda_DNA-bd_dom_sf"/>
</dbReference>
<dbReference type="SUPFAM" id="SSF47413">
    <property type="entry name" value="lambda repressor-like DNA-binding domains"/>
    <property type="match status" value="1"/>
</dbReference>
<dbReference type="Proteomes" id="UP000002318">
    <property type="component" value="Chromosome"/>
</dbReference>
<dbReference type="PANTHER" id="PTHR30146">
    <property type="entry name" value="LACI-RELATED TRANSCRIPTIONAL REPRESSOR"/>
    <property type="match status" value="1"/>
</dbReference>
<dbReference type="KEGG" id="ssm:Spirs_0225"/>